<comment type="caution">
    <text evidence="5">The sequence shown here is derived from an EMBL/GenBank/DDBJ whole genome shotgun (WGS) entry which is preliminary data.</text>
</comment>
<feature type="region of interest" description="Disordered" evidence="3">
    <location>
        <begin position="225"/>
        <end position="288"/>
    </location>
</feature>
<dbReference type="SMART" id="SM00338">
    <property type="entry name" value="BRLZ"/>
    <property type="match status" value="1"/>
</dbReference>
<keyword evidence="6" id="KW-1185">Reference proteome</keyword>
<feature type="region of interest" description="Disordered" evidence="3">
    <location>
        <begin position="533"/>
        <end position="605"/>
    </location>
</feature>
<keyword evidence="2" id="KW-0539">Nucleus</keyword>
<evidence type="ECO:0000256" key="2">
    <source>
        <dbReference type="ARBA" id="ARBA00023242"/>
    </source>
</evidence>
<feature type="compositionally biased region" description="Polar residues" evidence="3">
    <location>
        <begin position="225"/>
        <end position="244"/>
    </location>
</feature>
<organism evidence="5 6">
    <name type="scientific">Ambrosiozyma monospora</name>
    <name type="common">Yeast</name>
    <name type="synonym">Endomycopsis monosporus</name>
    <dbReference type="NCBI Taxonomy" id="43982"/>
    <lineage>
        <taxon>Eukaryota</taxon>
        <taxon>Fungi</taxon>
        <taxon>Dikarya</taxon>
        <taxon>Ascomycota</taxon>
        <taxon>Saccharomycotina</taxon>
        <taxon>Pichiomycetes</taxon>
        <taxon>Pichiales</taxon>
        <taxon>Pichiaceae</taxon>
        <taxon>Ambrosiozyma</taxon>
    </lineage>
</organism>
<dbReference type="InterPro" id="IPR050936">
    <property type="entry name" value="AP-1-like"/>
</dbReference>
<dbReference type="GO" id="GO:0090575">
    <property type="term" value="C:RNA polymerase II transcription regulator complex"/>
    <property type="evidence" value="ECO:0007669"/>
    <property type="project" value="TreeGrafter"/>
</dbReference>
<dbReference type="PANTHER" id="PTHR40621">
    <property type="entry name" value="TRANSCRIPTION FACTOR KAPC-RELATED"/>
    <property type="match status" value="1"/>
</dbReference>
<evidence type="ECO:0000313" key="6">
    <source>
        <dbReference type="Proteomes" id="UP001165063"/>
    </source>
</evidence>
<evidence type="ECO:0000259" key="4">
    <source>
        <dbReference type="PROSITE" id="PS00036"/>
    </source>
</evidence>
<feature type="compositionally biased region" description="Low complexity" evidence="3">
    <location>
        <begin position="142"/>
        <end position="163"/>
    </location>
</feature>
<sequence length="682" mass="74506">MSIPNIASRSPNTPITPSTTPVVAMKPKQQQVAPALASRPAPITKIITSKEWVLPPRPKPGRKPSADTPATKRKAQNRAAQRAFRERRANRVSELETQILELEREKSIKEGILTNTVKGLQKENDSLKKSMADMKVMMEQIQRQLNSQQQQQQQSSRSSSQASTPKSVQQSQFRTIQPMQKRRRTSSVSPTSTGGSNPPTPQSQSHSDELTEAASMMMNFKNNSRAGSLSAATSPLSFPTAQTPRSQQSSSSHHRRSSSFSYPQLSPVTQVPSLKPIPANTPTQSSAPVHAVTASELLTVNDHDDSCGICTKDECICETLGLKEKTTTMPTLRDSFSFEDFKPLAAVPLKKRSRSKEQGEVDFTNKFKKFKSLPRFKRDSSTSTASSLENNGNDMLFKSPSMSLSLNDESEPTIIRSGASISRATNSGKGDNFESVISPEDQCGFCSDDTPCVCREIAKQKEMLQQKDSMLTSQINEAPASAIVEEEDAEEVEAEKEKLEQISQCTGNPGTCRQCQTDPMSTLFCTTIAAKAENEGSVSKESPTESVSRSGTITPVEPKGNNRSLPSSSSSASVSELLSTKMRNQSPSTNTSNSSMLPTPPDLGVNRSNSIILPHPTNLELSNPNKHFIPCADAYKTLSRHHNFPKAGFNSIISNLNTNGMFVEVESVVNCLRELDRKFGSN</sequence>
<name>A0A9W7DFR9_AMBMO</name>
<dbReference type="GO" id="GO:0000976">
    <property type="term" value="F:transcription cis-regulatory region binding"/>
    <property type="evidence" value="ECO:0007669"/>
    <property type="project" value="InterPro"/>
</dbReference>
<evidence type="ECO:0000313" key="5">
    <source>
        <dbReference type="EMBL" id="GMG32834.1"/>
    </source>
</evidence>
<dbReference type="InterPro" id="IPR046347">
    <property type="entry name" value="bZIP_sf"/>
</dbReference>
<dbReference type="PANTHER" id="PTHR40621:SF7">
    <property type="entry name" value="BZIP DOMAIN-CONTAINING PROTEIN"/>
    <property type="match status" value="1"/>
</dbReference>
<gene>
    <name evidence="5" type="ORF">Amon01_000419300</name>
</gene>
<evidence type="ECO:0000256" key="3">
    <source>
        <dbReference type="SAM" id="MobiDB-lite"/>
    </source>
</evidence>
<dbReference type="OrthoDB" id="5374328at2759"/>
<dbReference type="GO" id="GO:0001228">
    <property type="term" value="F:DNA-binding transcription activator activity, RNA polymerase II-specific"/>
    <property type="evidence" value="ECO:0007669"/>
    <property type="project" value="TreeGrafter"/>
</dbReference>
<evidence type="ECO:0000256" key="1">
    <source>
        <dbReference type="ARBA" id="ARBA00004123"/>
    </source>
</evidence>
<dbReference type="Proteomes" id="UP001165063">
    <property type="component" value="Unassembled WGS sequence"/>
</dbReference>
<feature type="compositionally biased region" description="Polar residues" evidence="3">
    <location>
        <begin position="536"/>
        <end position="553"/>
    </location>
</feature>
<feature type="compositionally biased region" description="Polar residues" evidence="3">
    <location>
        <begin position="260"/>
        <end position="272"/>
    </location>
</feature>
<proteinExistence type="predicted"/>
<feature type="compositionally biased region" description="Polar residues" evidence="3">
    <location>
        <begin position="164"/>
        <end position="178"/>
    </location>
</feature>
<dbReference type="AlphaFoldDB" id="A0A9W7DFR9"/>
<accession>A0A9W7DFR9</accession>
<dbReference type="PROSITE" id="PS00036">
    <property type="entry name" value="BZIP_BASIC"/>
    <property type="match status" value="1"/>
</dbReference>
<protein>
    <submittedName>
        <fullName evidence="5">Unnamed protein product</fullName>
    </submittedName>
</protein>
<dbReference type="EMBL" id="BSXU01001961">
    <property type="protein sequence ID" value="GMG32834.1"/>
    <property type="molecule type" value="Genomic_DNA"/>
</dbReference>
<dbReference type="SUPFAM" id="SSF57959">
    <property type="entry name" value="Leucine zipper domain"/>
    <property type="match status" value="1"/>
</dbReference>
<feature type="region of interest" description="Disordered" evidence="3">
    <location>
        <begin position="142"/>
        <end position="209"/>
    </location>
</feature>
<dbReference type="Gene3D" id="1.20.5.170">
    <property type="match status" value="1"/>
</dbReference>
<dbReference type="CDD" id="cd14688">
    <property type="entry name" value="bZIP_YAP"/>
    <property type="match status" value="1"/>
</dbReference>
<feature type="domain" description="BZIP" evidence="4">
    <location>
        <begin position="72"/>
        <end position="87"/>
    </location>
</feature>
<comment type="subcellular location">
    <subcellularLocation>
        <location evidence="1">Nucleus</location>
    </subcellularLocation>
</comment>
<feature type="region of interest" description="Disordered" evidence="3">
    <location>
        <begin position="1"/>
        <end position="91"/>
    </location>
</feature>
<dbReference type="Pfam" id="PF10297">
    <property type="entry name" value="Hap4_Hap_bind"/>
    <property type="match status" value="1"/>
</dbReference>
<feature type="compositionally biased region" description="Low complexity" evidence="3">
    <location>
        <begin position="186"/>
        <end position="197"/>
    </location>
</feature>
<reference evidence="5" key="1">
    <citation type="submission" date="2023-04" db="EMBL/GenBank/DDBJ databases">
        <title>Ambrosiozyma monospora NBRC 1965.</title>
        <authorList>
            <person name="Ichikawa N."/>
            <person name="Sato H."/>
            <person name="Tonouchi N."/>
        </authorList>
    </citation>
    <scope>NUCLEOTIDE SEQUENCE</scope>
    <source>
        <strain evidence="5">NBRC 1965</strain>
    </source>
</reference>
<dbReference type="InterPro" id="IPR018287">
    <property type="entry name" value="Hap4_TF_heteromerisation"/>
</dbReference>
<feature type="compositionally biased region" description="Low complexity" evidence="3">
    <location>
        <begin position="564"/>
        <end position="597"/>
    </location>
</feature>
<feature type="compositionally biased region" description="Low complexity" evidence="3">
    <location>
        <begin position="8"/>
        <end position="21"/>
    </location>
</feature>
<dbReference type="InterPro" id="IPR004827">
    <property type="entry name" value="bZIP"/>
</dbReference>